<dbReference type="PANTHER" id="PTHR13467:SF3">
    <property type="entry name" value="CUE DOMAIN-CONTAINING PROTEIN 1"/>
    <property type="match status" value="1"/>
</dbReference>
<dbReference type="AlphaFoldDB" id="A0AAE9EK31"/>
<gene>
    <name evidence="3" type="ORF">L5515_005351</name>
</gene>
<dbReference type="Proteomes" id="UP000829354">
    <property type="component" value="Chromosome III"/>
</dbReference>
<protein>
    <recommendedName>
        <fullName evidence="2">CUE domain-containing protein</fullName>
    </recommendedName>
</protein>
<feature type="compositionally biased region" description="Basic and acidic residues" evidence="1">
    <location>
        <begin position="172"/>
        <end position="188"/>
    </location>
</feature>
<evidence type="ECO:0000313" key="4">
    <source>
        <dbReference type="Proteomes" id="UP000829354"/>
    </source>
</evidence>
<organism evidence="3 4">
    <name type="scientific">Caenorhabditis briggsae</name>
    <dbReference type="NCBI Taxonomy" id="6238"/>
    <lineage>
        <taxon>Eukaryota</taxon>
        <taxon>Metazoa</taxon>
        <taxon>Ecdysozoa</taxon>
        <taxon>Nematoda</taxon>
        <taxon>Chromadorea</taxon>
        <taxon>Rhabditida</taxon>
        <taxon>Rhabditina</taxon>
        <taxon>Rhabditomorpha</taxon>
        <taxon>Rhabditoidea</taxon>
        <taxon>Rhabditidae</taxon>
        <taxon>Peloderinae</taxon>
        <taxon>Caenorhabditis</taxon>
    </lineage>
</organism>
<dbReference type="EMBL" id="CP092622">
    <property type="protein sequence ID" value="UMM25603.1"/>
    <property type="molecule type" value="Genomic_DNA"/>
</dbReference>
<evidence type="ECO:0000256" key="1">
    <source>
        <dbReference type="SAM" id="MobiDB-lite"/>
    </source>
</evidence>
<dbReference type="Pfam" id="PF02845">
    <property type="entry name" value="CUE"/>
    <property type="match status" value="1"/>
</dbReference>
<feature type="region of interest" description="Disordered" evidence="1">
    <location>
        <begin position="59"/>
        <end position="79"/>
    </location>
</feature>
<feature type="domain" description="CUE" evidence="2">
    <location>
        <begin position="17"/>
        <end position="60"/>
    </location>
</feature>
<dbReference type="PANTHER" id="PTHR13467">
    <property type="entry name" value="CUE DOMAIN CONTAINING PROTEIN 1"/>
    <property type="match status" value="1"/>
</dbReference>
<dbReference type="InterPro" id="IPR003892">
    <property type="entry name" value="CUE"/>
</dbReference>
<sequence length="225" mass="25456">MESYGTTANGEGEELLDFDRAMRDFQQMFPNVCAAQIEYVLRKYDGDVSATINELLYDNGNDGTPPASTATSSTPYMPRGNDILSQLRRRRHEINEKLRDNQKLLDRVTDVDTARAYEDQQLALLLEHREVSTLISEQKAKQKQYDSVPGGAQGRRKVQISKNSNFSARNSKNPEKTENRRRSEEQRVPDGPFIEGSSSNFTAKIKEKFKKASSGSRISRLFSAP</sequence>
<proteinExistence type="predicted"/>
<feature type="compositionally biased region" description="Polar residues" evidence="1">
    <location>
        <begin position="160"/>
        <end position="171"/>
    </location>
</feature>
<dbReference type="InterPro" id="IPR040192">
    <property type="entry name" value="CUEDC1"/>
</dbReference>
<dbReference type="Gene3D" id="1.10.8.10">
    <property type="entry name" value="DNA helicase RuvA subunit, C-terminal domain"/>
    <property type="match status" value="1"/>
</dbReference>
<feature type="region of interest" description="Disordered" evidence="1">
    <location>
        <begin position="139"/>
        <end position="199"/>
    </location>
</feature>
<keyword evidence="4" id="KW-1185">Reference proteome</keyword>
<dbReference type="GO" id="GO:0043130">
    <property type="term" value="F:ubiquitin binding"/>
    <property type="evidence" value="ECO:0007669"/>
    <property type="project" value="InterPro"/>
</dbReference>
<evidence type="ECO:0000313" key="3">
    <source>
        <dbReference type="EMBL" id="UMM25603.1"/>
    </source>
</evidence>
<dbReference type="SMART" id="SM00546">
    <property type="entry name" value="CUE"/>
    <property type="match status" value="1"/>
</dbReference>
<dbReference type="InterPro" id="IPR009060">
    <property type="entry name" value="UBA-like_sf"/>
</dbReference>
<name>A0AAE9EK31_CAEBR</name>
<feature type="compositionally biased region" description="Low complexity" evidence="1">
    <location>
        <begin position="64"/>
        <end position="75"/>
    </location>
</feature>
<accession>A0AAE9EK31</accession>
<reference evidence="3 4" key="1">
    <citation type="submission" date="2022-04" db="EMBL/GenBank/DDBJ databases">
        <title>Chromosome-level reference genomes for two strains of Caenorhabditis briggsae: an improved platform for comparative genomics.</title>
        <authorList>
            <person name="Stevens L."/>
            <person name="Andersen E."/>
        </authorList>
    </citation>
    <scope>NUCLEOTIDE SEQUENCE [LARGE SCALE GENOMIC DNA]</scope>
    <source>
        <strain evidence="3">VX34</strain>
        <tissue evidence="3">Whole-organism</tissue>
    </source>
</reference>
<dbReference type="SUPFAM" id="SSF46934">
    <property type="entry name" value="UBA-like"/>
    <property type="match status" value="1"/>
</dbReference>
<dbReference type="PROSITE" id="PS51140">
    <property type="entry name" value="CUE"/>
    <property type="match status" value="1"/>
</dbReference>
<evidence type="ECO:0000259" key="2">
    <source>
        <dbReference type="PROSITE" id="PS51140"/>
    </source>
</evidence>